<keyword evidence="2" id="KW-1185">Reference proteome</keyword>
<dbReference type="Proteomes" id="UP000445000">
    <property type="component" value="Unassembled WGS sequence"/>
</dbReference>
<sequence length="101" mass="10515">MKILVTDPTWMSVSDVMGKEDARSRNPKLRSQIAPSGMTIATWAPGICRSAITVVTSAAIAESRAAAAASACVVWAAASGAAKSNAVVMIIPLKRMVMPRS</sequence>
<name>A0A829YJM8_9GAMM</name>
<reference evidence="2" key="1">
    <citation type="submission" date="2020-01" db="EMBL/GenBank/DDBJ databases">
        <title>'Steroidobacter agaridevorans' sp. nov., agar-degrading bacteria isolated from rhizosphere soils.</title>
        <authorList>
            <person name="Ikenaga M."/>
            <person name="Kataoka M."/>
            <person name="Murouchi A."/>
            <person name="Katsuragi S."/>
            <person name="Sakai M."/>
        </authorList>
    </citation>
    <scope>NUCLEOTIDE SEQUENCE [LARGE SCALE GENOMIC DNA]</scope>
    <source>
        <strain evidence="2">YU21-B</strain>
    </source>
</reference>
<evidence type="ECO:0000313" key="1">
    <source>
        <dbReference type="EMBL" id="GFE83495.1"/>
    </source>
</evidence>
<organism evidence="1 2">
    <name type="scientific">Steroidobacter agaridevorans</name>
    <dbReference type="NCBI Taxonomy" id="2695856"/>
    <lineage>
        <taxon>Bacteria</taxon>
        <taxon>Pseudomonadati</taxon>
        <taxon>Pseudomonadota</taxon>
        <taxon>Gammaproteobacteria</taxon>
        <taxon>Steroidobacterales</taxon>
        <taxon>Steroidobacteraceae</taxon>
        <taxon>Steroidobacter</taxon>
    </lineage>
</organism>
<dbReference type="EMBL" id="BLJN01000006">
    <property type="protein sequence ID" value="GFE83495.1"/>
    <property type="molecule type" value="Genomic_DNA"/>
</dbReference>
<evidence type="ECO:0000313" key="2">
    <source>
        <dbReference type="Proteomes" id="UP000445000"/>
    </source>
</evidence>
<dbReference type="AlphaFoldDB" id="A0A829YJM8"/>
<protein>
    <submittedName>
        <fullName evidence="1">Uncharacterized protein</fullName>
    </submittedName>
</protein>
<accession>A0A829YJM8</accession>
<gene>
    <name evidence="1" type="ORF">GCM10011487_54950</name>
</gene>
<proteinExistence type="predicted"/>
<comment type="caution">
    <text evidence="1">The sequence shown here is derived from an EMBL/GenBank/DDBJ whole genome shotgun (WGS) entry which is preliminary data.</text>
</comment>